<evidence type="ECO:0000256" key="1">
    <source>
        <dbReference type="SAM" id="MobiDB-lite"/>
    </source>
</evidence>
<evidence type="ECO:0000313" key="2">
    <source>
        <dbReference type="EMBL" id="MDC7225544.1"/>
    </source>
</evidence>
<dbReference type="EMBL" id="JAQQAL010000008">
    <property type="protein sequence ID" value="MDC7225544.1"/>
    <property type="molecule type" value="Genomic_DNA"/>
</dbReference>
<proteinExistence type="predicted"/>
<feature type="compositionally biased region" description="Low complexity" evidence="1">
    <location>
        <begin position="86"/>
        <end position="99"/>
    </location>
</feature>
<sequence>MTDETAKYIRCRNCGKHVEKNQSIAEIFCSEECAETFTRCPNCGKFFPAVNKERFEGFCSNECKTVYDDDGIISSNNSLTEDEEASASSQVESQAIKEE</sequence>
<gene>
    <name evidence="2" type="ORF">PQJ61_02130</name>
</gene>
<comment type="caution">
    <text evidence="2">The sequence shown here is derived from an EMBL/GenBank/DDBJ whole genome shotgun (WGS) entry which is preliminary data.</text>
</comment>
<dbReference type="AlphaFoldDB" id="A0AAJ1MML6"/>
<evidence type="ECO:0000313" key="3">
    <source>
        <dbReference type="Proteomes" id="UP001221217"/>
    </source>
</evidence>
<accession>A0AAJ1MML6</accession>
<feature type="region of interest" description="Disordered" evidence="1">
    <location>
        <begin position="70"/>
        <end position="99"/>
    </location>
</feature>
<organism evidence="2 3">
    <name type="scientific">Candidatus Thalassospirochaeta sargassi</name>
    <dbReference type="NCBI Taxonomy" id="3119039"/>
    <lineage>
        <taxon>Bacteria</taxon>
        <taxon>Pseudomonadati</taxon>
        <taxon>Spirochaetota</taxon>
        <taxon>Spirochaetia</taxon>
        <taxon>Spirochaetales</taxon>
        <taxon>Spirochaetaceae</taxon>
        <taxon>Candidatus Thalassospirochaeta</taxon>
    </lineage>
</organism>
<protein>
    <submittedName>
        <fullName evidence="2">Uncharacterized protein</fullName>
    </submittedName>
</protein>
<reference evidence="2 3" key="1">
    <citation type="submission" date="2022-12" db="EMBL/GenBank/DDBJ databases">
        <title>Metagenome assembled genome from gulf of manar.</title>
        <authorList>
            <person name="Kohli P."/>
            <person name="Pk S."/>
            <person name="Venkata Ramana C."/>
            <person name="Sasikala C."/>
        </authorList>
    </citation>
    <scope>NUCLEOTIDE SEQUENCE [LARGE SCALE GENOMIC DNA]</scope>
    <source>
        <strain evidence="2">JB008</strain>
    </source>
</reference>
<name>A0AAJ1MML6_9SPIO</name>
<dbReference type="Proteomes" id="UP001221217">
    <property type="component" value="Unassembled WGS sequence"/>
</dbReference>